<gene>
    <name evidence="1" type="ORF">UFOVP359_22</name>
</gene>
<reference evidence="1" key="1">
    <citation type="submission" date="2020-05" db="EMBL/GenBank/DDBJ databases">
        <authorList>
            <person name="Chiriac C."/>
            <person name="Salcher M."/>
            <person name="Ghai R."/>
            <person name="Kavagutti S V."/>
        </authorList>
    </citation>
    <scope>NUCLEOTIDE SEQUENCE</scope>
</reference>
<sequence>MIDTTDPLLNELAYHFVDLHNVGGIELEQWDTAYQFVKHFYNTEEVVEIRIGSKK</sequence>
<accession>A0A6J7X061</accession>
<protein>
    <submittedName>
        <fullName evidence="1">Uncharacterized protein</fullName>
    </submittedName>
</protein>
<name>A0A6J7X061_9CAUD</name>
<dbReference type="EMBL" id="LR798295">
    <property type="protein sequence ID" value="CAB5221694.1"/>
    <property type="molecule type" value="Genomic_DNA"/>
</dbReference>
<proteinExistence type="predicted"/>
<organism evidence="1">
    <name type="scientific">uncultured Caudovirales phage</name>
    <dbReference type="NCBI Taxonomy" id="2100421"/>
    <lineage>
        <taxon>Viruses</taxon>
        <taxon>Duplodnaviria</taxon>
        <taxon>Heunggongvirae</taxon>
        <taxon>Uroviricota</taxon>
        <taxon>Caudoviricetes</taxon>
        <taxon>Peduoviridae</taxon>
        <taxon>Maltschvirus</taxon>
        <taxon>Maltschvirus maltsch</taxon>
    </lineage>
</organism>
<evidence type="ECO:0000313" key="1">
    <source>
        <dbReference type="EMBL" id="CAB5221694.1"/>
    </source>
</evidence>